<dbReference type="Pfam" id="PF01787">
    <property type="entry name" value="Ilar_coat"/>
    <property type="match status" value="1"/>
</dbReference>
<keyword evidence="1" id="KW-0946">Virion</keyword>
<protein>
    <submittedName>
        <fullName evidence="1">Coat protein</fullName>
    </submittedName>
</protein>
<dbReference type="InterPro" id="IPR002681">
    <property type="entry name" value="Coat_Ilarvirus"/>
</dbReference>
<dbReference type="GO" id="GO:0003723">
    <property type="term" value="F:RNA binding"/>
    <property type="evidence" value="ECO:0007669"/>
    <property type="project" value="InterPro"/>
</dbReference>
<dbReference type="EMBL" id="JN107639">
    <property type="protein sequence ID" value="AER57900.1"/>
    <property type="molecule type" value="Genomic_RNA"/>
</dbReference>
<dbReference type="GO" id="GO:0019028">
    <property type="term" value="C:viral capsid"/>
    <property type="evidence" value="ECO:0007669"/>
    <property type="project" value="UniProtKB-KW"/>
</dbReference>
<keyword evidence="1" id="KW-0167">Capsid protein</keyword>
<name>G8G3G0_9BROM</name>
<accession>G8G3G0</accession>
<reference evidence="1" key="1">
    <citation type="submission" date="2011-06" db="EMBL/GenBank/DDBJ databases">
        <authorList>
            <person name="Perez-Egusquiza Z.C."/>
        </authorList>
    </citation>
    <scope>NUCLEOTIDE SEQUENCE</scope>
    <source>
        <strain evidence="1">NZ</strain>
    </source>
</reference>
<reference evidence="1" key="2">
    <citation type="submission" date="2011-11" db="EMBL/GenBank/DDBJ databases">
        <title>Detection of a new Ilarvirus infecting wild radish in New Zealand.</title>
        <authorList>
            <person name="Clover G.R.G."/>
        </authorList>
    </citation>
    <scope>NUCLEOTIDE SEQUENCE</scope>
    <source>
        <strain evidence="1">NZ</strain>
    </source>
</reference>
<sequence length="220" mass="24405">MSSSRGVRSVNRCPTHVDELDCSANNCRWTPAGSVNARQRRNARRAATFRNNQAASVPLPVPVRVTQAPPRPDFRLPNGQVWVRRNPTEFAAKGDDADDAVKVGTLIDAIPEINADTKLYRVLVGFVAVSDGIFAFVRDVGDDIPNLPVVGRVGFTRQTYRSRSISLNGAVASDCRNHAFLWSLNDHKRDARRVVTADYWFAISKPAMLMPPEDFLENSN</sequence>
<proteinExistence type="predicted"/>
<evidence type="ECO:0000313" key="1">
    <source>
        <dbReference type="EMBL" id="AER57900.1"/>
    </source>
</evidence>
<organism evidence="1">
    <name type="scientific">Raphanus latent virus</name>
    <dbReference type="NCBI Taxonomy" id="1108495"/>
    <lineage>
        <taxon>Viruses</taxon>
        <taxon>Riboviria</taxon>
        <taxon>Orthornavirae</taxon>
        <taxon>Kitrinoviricota</taxon>
        <taxon>Alsuviricetes</taxon>
        <taxon>Martellivirales</taxon>
        <taxon>Bromoviridae</taxon>
        <taxon>Ilarvirus</taxon>
    </lineage>
</organism>